<evidence type="ECO:0000256" key="4">
    <source>
        <dbReference type="ARBA" id="ARBA00023136"/>
    </source>
</evidence>
<dbReference type="InterPro" id="IPR051533">
    <property type="entry name" value="WaaL-like"/>
</dbReference>
<organism evidence="7 8">
    <name type="scientific">Thiobacillus sedimenti</name>
    <dbReference type="NCBI Taxonomy" id="3110231"/>
    <lineage>
        <taxon>Bacteria</taxon>
        <taxon>Pseudomonadati</taxon>
        <taxon>Pseudomonadota</taxon>
        <taxon>Betaproteobacteria</taxon>
        <taxon>Nitrosomonadales</taxon>
        <taxon>Thiobacillaceae</taxon>
        <taxon>Thiobacillus</taxon>
    </lineage>
</organism>
<keyword evidence="7" id="KW-0436">Ligase</keyword>
<keyword evidence="8" id="KW-1185">Reference proteome</keyword>
<keyword evidence="4 5" id="KW-0472">Membrane</keyword>
<evidence type="ECO:0000256" key="3">
    <source>
        <dbReference type="ARBA" id="ARBA00022989"/>
    </source>
</evidence>
<comment type="subcellular location">
    <subcellularLocation>
        <location evidence="1">Membrane</location>
        <topology evidence="1">Multi-pass membrane protein</topology>
    </subcellularLocation>
</comment>
<feature type="transmembrane region" description="Helical" evidence="5">
    <location>
        <begin position="348"/>
        <end position="365"/>
    </location>
</feature>
<evidence type="ECO:0000313" key="8">
    <source>
        <dbReference type="Proteomes" id="UP001334732"/>
    </source>
</evidence>
<evidence type="ECO:0000313" key="7">
    <source>
        <dbReference type="EMBL" id="WRS38721.1"/>
    </source>
</evidence>
<dbReference type="GO" id="GO:0016874">
    <property type="term" value="F:ligase activity"/>
    <property type="evidence" value="ECO:0007669"/>
    <property type="project" value="UniProtKB-KW"/>
</dbReference>
<accession>A0ABZ1CHN7</accession>
<dbReference type="Proteomes" id="UP001334732">
    <property type="component" value="Chromosome"/>
</dbReference>
<dbReference type="PANTHER" id="PTHR37422">
    <property type="entry name" value="TEICHURONIC ACID BIOSYNTHESIS PROTEIN TUAE"/>
    <property type="match status" value="1"/>
</dbReference>
<reference evidence="7 8" key="1">
    <citation type="submission" date="2023-12" db="EMBL/GenBank/DDBJ databases">
        <title>Thiobacillus sedimentum sp. nov., a chemolithoautotrophic sulfur-oxidizing bacterium isolated from freshwater sediment.</title>
        <authorList>
            <person name="Luo J."/>
            <person name="Dai C."/>
        </authorList>
    </citation>
    <scope>NUCLEOTIDE SEQUENCE [LARGE SCALE GENOMIC DNA]</scope>
    <source>
        <strain evidence="7 8">SCUT-2</strain>
    </source>
</reference>
<feature type="transmembrane region" description="Helical" evidence="5">
    <location>
        <begin position="200"/>
        <end position="216"/>
    </location>
</feature>
<feature type="transmembrane region" description="Helical" evidence="5">
    <location>
        <begin position="110"/>
        <end position="128"/>
    </location>
</feature>
<keyword evidence="3 5" id="KW-1133">Transmembrane helix</keyword>
<gene>
    <name evidence="7" type="ORF">VA613_12010</name>
</gene>
<dbReference type="RefSeq" id="WP_324779253.1">
    <property type="nucleotide sequence ID" value="NZ_CP141769.1"/>
</dbReference>
<dbReference type="Pfam" id="PF04932">
    <property type="entry name" value="Wzy_C"/>
    <property type="match status" value="1"/>
</dbReference>
<feature type="transmembrane region" description="Helical" evidence="5">
    <location>
        <begin position="317"/>
        <end position="336"/>
    </location>
</feature>
<keyword evidence="2 5" id="KW-0812">Transmembrane</keyword>
<feature type="transmembrane region" description="Helical" evidence="5">
    <location>
        <begin position="12"/>
        <end position="42"/>
    </location>
</feature>
<feature type="transmembrane region" description="Helical" evidence="5">
    <location>
        <begin position="80"/>
        <end position="98"/>
    </location>
</feature>
<protein>
    <submittedName>
        <fullName evidence="7">O-antigen ligase family protein</fullName>
    </submittedName>
</protein>
<dbReference type="EMBL" id="CP141769">
    <property type="protein sequence ID" value="WRS38721.1"/>
    <property type="molecule type" value="Genomic_DNA"/>
</dbReference>
<feature type="transmembrane region" description="Helical" evidence="5">
    <location>
        <begin position="177"/>
        <end position="194"/>
    </location>
</feature>
<dbReference type="InterPro" id="IPR007016">
    <property type="entry name" value="O-antigen_ligase-rel_domated"/>
</dbReference>
<proteinExistence type="predicted"/>
<name>A0ABZ1CHN7_9PROT</name>
<feature type="transmembrane region" description="Helical" evidence="5">
    <location>
        <begin position="54"/>
        <end position="74"/>
    </location>
</feature>
<feature type="domain" description="O-antigen ligase-related" evidence="6">
    <location>
        <begin position="183"/>
        <end position="325"/>
    </location>
</feature>
<evidence type="ECO:0000259" key="6">
    <source>
        <dbReference type="Pfam" id="PF04932"/>
    </source>
</evidence>
<evidence type="ECO:0000256" key="5">
    <source>
        <dbReference type="SAM" id="Phobius"/>
    </source>
</evidence>
<dbReference type="PANTHER" id="PTHR37422:SF13">
    <property type="entry name" value="LIPOPOLYSACCHARIDE BIOSYNTHESIS PROTEIN PA4999-RELATED"/>
    <property type="match status" value="1"/>
</dbReference>
<feature type="transmembrane region" description="Helical" evidence="5">
    <location>
        <begin position="223"/>
        <end position="244"/>
    </location>
</feature>
<sequence>MRLKLPTDPIYVILIGATVASGFVFVGAALTGLLLLIWVALVLRRTFACGRWPVYPMSVWMLVYLAWLAVVTVSSAAANVSWLTSWVLAGLPIAYLAWGITRNSTKIWNALRVVLLLTGPVFALWGLGQVISGFGNGQPIGPLVDKNAFAALLNLFWFMGSAHFIGRVSDRGPYWRLVPAALGLLLIAMTLFAAESRGATLTWLLLMPILLWAGYRNTRNKPALVFVLAIALTGYTGAATLLGLNVGHRTLNLEADASASARLHLWKSAALIARDHPIAGTGWGTFAAQYPAYRDPRENTTAGRYAHNDYIQLTAEGGVPALVLMLGIFAGLVVQLKRSVATKPNSHAMEATGLLLAVLALFIHASLNFIFYFAFMNVLAGLLAARAVQLSTTTEVVHVNTNRLSQIGRATKLMVAGFMALLLAGPLLLQLLAQSVLTGAQPGLALMRMVWPAGNAYQVAKLISAVRPSSGIAQEVMLQASEAALKDSDVIRMSGGNFQRELLRETLDRYELVRAQTANSPAYGVREARTLIQYRDLLDAGVALTRAREILMQNLRVDPFHVDSMIALSRLDVAERHLQQAQQLLAVSMQHVLSRRDQQLLVVELLRQRAAPRQIPELDLIERKLRAVRSDSETGKPLILDANFSEGIDMRLKRIADTL</sequence>
<evidence type="ECO:0000256" key="2">
    <source>
        <dbReference type="ARBA" id="ARBA00022692"/>
    </source>
</evidence>
<evidence type="ECO:0000256" key="1">
    <source>
        <dbReference type="ARBA" id="ARBA00004141"/>
    </source>
</evidence>
<feature type="transmembrane region" description="Helical" evidence="5">
    <location>
        <begin position="148"/>
        <end position="165"/>
    </location>
</feature>